<evidence type="ECO:0000259" key="2">
    <source>
        <dbReference type="PROSITE" id="PS50887"/>
    </source>
</evidence>
<accession>A0ABU2JAT0</accession>
<dbReference type="PANTHER" id="PTHR45138:SF9">
    <property type="entry name" value="DIGUANYLATE CYCLASE DGCM-RELATED"/>
    <property type="match status" value="1"/>
</dbReference>
<keyword evidence="3" id="KW-0808">Transferase</keyword>
<dbReference type="InterPro" id="IPR029787">
    <property type="entry name" value="Nucleotide_cyclase"/>
</dbReference>
<dbReference type="Proteomes" id="UP001183176">
    <property type="component" value="Unassembled WGS sequence"/>
</dbReference>
<comment type="caution">
    <text evidence="3">The sequence shown here is derived from an EMBL/GenBank/DDBJ whole genome shotgun (WGS) entry which is preliminary data.</text>
</comment>
<dbReference type="PANTHER" id="PTHR45138">
    <property type="entry name" value="REGULATORY COMPONENTS OF SENSORY TRANSDUCTION SYSTEM"/>
    <property type="match status" value="1"/>
</dbReference>
<evidence type="ECO:0000256" key="1">
    <source>
        <dbReference type="SAM" id="MobiDB-lite"/>
    </source>
</evidence>
<evidence type="ECO:0000313" key="4">
    <source>
        <dbReference type="Proteomes" id="UP001183176"/>
    </source>
</evidence>
<dbReference type="SUPFAM" id="SSF55073">
    <property type="entry name" value="Nucleotide cyclase"/>
    <property type="match status" value="1"/>
</dbReference>
<dbReference type="EMBL" id="JAVREH010000007">
    <property type="protein sequence ID" value="MDT0261383.1"/>
    <property type="molecule type" value="Genomic_DNA"/>
</dbReference>
<keyword evidence="3" id="KW-0548">Nucleotidyltransferase</keyword>
<protein>
    <submittedName>
        <fullName evidence="3">GGDEF domain-containing protein</fullName>
        <ecNumber evidence="3">2.7.7.65</ecNumber>
    </submittedName>
</protein>
<dbReference type="GO" id="GO:0052621">
    <property type="term" value="F:diguanylate cyclase activity"/>
    <property type="evidence" value="ECO:0007669"/>
    <property type="project" value="UniProtKB-EC"/>
</dbReference>
<gene>
    <name evidence="3" type="ORF">RM423_08235</name>
</gene>
<evidence type="ECO:0000313" key="3">
    <source>
        <dbReference type="EMBL" id="MDT0261383.1"/>
    </source>
</evidence>
<reference evidence="4" key="1">
    <citation type="submission" date="2023-07" db="EMBL/GenBank/DDBJ databases">
        <title>30 novel species of actinomycetes from the DSMZ collection.</title>
        <authorList>
            <person name="Nouioui I."/>
        </authorList>
    </citation>
    <scope>NUCLEOTIDE SEQUENCE [LARGE SCALE GENOMIC DNA]</scope>
    <source>
        <strain evidence="4">DSM 44399</strain>
    </source>
</reference>
<dbReference type="SUPFAM" id="SSF55781">
    <property type="entry name" value="GAF domain-like"/>
    <property type="match status" value="1"/>
</dbReference>
<dbReference type="NCBIfam" id="TIGR00254">
    <property type="entry name" value="GGDEF"/>
    <property type="match status" value="1"/>
</dbReference>
<name>A0ABU2JAT0_9ACTN</name>
<dbReference type="InterPro" id="IPR050469">
    <property type="entry name" value="Diguanylate_Cyclase"/>
</dbReference>
<dbReference type="Gene3D" id="3.30.70.270">
    <property type="match status" value="1"/>
</dbReference>
<dbReference type="InterPro" id="IPR000160">
    <property type="entry name" value="GGDEF_dom"/>
</dbReference>
<dbReference type="SMART" id="SM00267">
    <property type="entry name" value="GGDEF"/>
    <property type="match status" value="1"/>
</dbReference>
<dbReference type="Pfam" id="PF00990">
    <property type="entry name" value="GGDEF"/>
    <property type="match status" value="1"/>
</dbReference>
<dbReference type="EC" id="2.7.7.65" evidence="3"/>
<dbReference type="RefSeq" id="WP_311422539.1">
    <property type="nucleotide sequence ID" value="NZ_JAVREH010000007.1"/>
</dbReference>
<proteinExistence type="predicted"/>
<dbReference type="InterPro" id="IPR043128">
    <property type="entry name" value="Rev_trsase/Diguanyl_cyclase"/>
</dbReference>
<feature type="region of interest" description="Disordered" evidence="1">
    <location>
        <begin position="316"/>
        <end position="339"/>
    </location>
</feature>
<dbReference type="PROSITE" id="PS50887">
    <property type="entry name" value="GGDEF"/>
    <property type="match status" value="1"/>
</dbReference>
<organism evidence="3 4">
    <name type="scientific">Jatrophihabitans lederbergiae</name>
    <dbReference type="NCBI Taxonomy" id="3075547"/>
    <lineage>
        <taxon>Bacteria</taxon>
        <taxon>Bacillati</taxon>
        <taxon>Actinomycetota</taxon>
        <taxon>Actinomycetes</taxon>
        <taxon>Jatrophihabitantales</taxon>
        <taxon>Jatrophihabitantaceae</taxon>
        <taxon>Jatrophihabitans</taxon>
    </lineage>
</organism>
<sequence length="525" mass="56629">MEQGKASAFADFGSAARAALADLKDGTGLGSWFVCRRDGEDCVVLEAADDLLDIVRGTVYRWDDTYCARVLEGADPVSIDVREVPAVVHAREVLGVEVGTCVAVPLVGPDRAVLGFLNGAGPGAHLDELRRRLPQLRLQAGLLGGWLSQELRIAQEVLRAERAETASTTDSLTGVGNRRAWDAALLAEDSHAQLYADSSAVIVIDLDAMKAINDQGGHEAGDRALVRTAAVLRAGLREDDLIARLGGDEFGVLLPATDLRAARAMADRLFHSLRVGGVACSLGVSARRSGSDLRQAWREADVDMYRNKARRDAAPVSGAIREKAAARTGPATEATSADTPPELTTVDALLRLVRDQLGMQVAVLHKHLDAKQRVRNLQSKVDLPVHRGYTDLRADGYGQLLLDGLVPAVIGDTSTVAVLRDHPTTRELRIGCHVGIALYRADGSSYGTLSTLSQRPIPDLRPADADVLLAIGPILMKLVEQEEDAEDGRHAFISRLDSCTPAADRRWSTSRSSTCRGWYRSVRRR</sequence>
<dbReference type="CDD" id="cd01949">
    <property type="entry name" value="GGDEF"/>
    <property type="match status" value="1"/>
</dbReference>
<feature type="domain" description="GGDEF" evidence="2">
    <location>
        <begin position="197"/>
        <end position="319"/>
    </location>
</feature>
<keyword evidence="4" id="KW-1185">Reference proteome</keyword>